<evidence type="ECO:0000256" key="5">
    <source>
        <dbReference type="ARBA" id="ARBA00022989"/>
    </source>
</evidence>
<dbReference type="PANTHER" id="PTHR43373">
    <property type="entry name" value="NA(+)/H(+) ANTIPORTER SUBUNIT"/>
    <property type="match status" value="1"/>
</dbReference>
<keyword evidence="6 7" id="KW-0472">Membrane</keyword>
<evidence type="ECO:0000259" key="8">
    <source>
        <dbReference type="Pfam" id="PF13244"/>
    </source>
</evidence>
<comment type="subcellular location">
    <subcellularLocation>
        <location evidence="1">Cell membrane</location>
        <topology evidence="1">Multi-pass membrane protein</topology>
    </subcellularLocation>
</comment>
<keyword evidence="11" id="KW-1185">Reference proteome</keyword>
<evidence type="ECO:0000256" key="1">
    <source>
        <dbReference type="ARBA" id="ARBA00004651"/>
    </source>
</evidence>
<protein>
    <submittedName>
        <fullName evidence="10">DUF4040 domain-containing protein</fullName>
    </submittedName>
</protein>
<dbReference type="RefSeq" id="WP_313833949.1">
    <property type="nucleotide sequence ID" value="NZ_JAQOUE010000001.1"/>
</dbReference>
<keyword evidence="4 7" id="KW-0812">Transmembrane</keyword>
<evidence type="ECO:0000256" key="3">
    <source>
        <dbReference type="ARBA" id="ARBA00022475"/>
    </source>
</evidence>
<evidence type="ECO:0000256" key="7">
    <source>
        <dbReference type="SAM" id="Phobius"/>
    </source>
</evidence>
<keyword evidence="5 7" id="KW-1133">Transmembrane helix</keyword>
<proteinExistence type="predicted"/>
<comment type="caution">
    <text evidence="10">The sequence shown here is derived from an EMBL/GenBank/DDBJ whole genome shotgun (WGS) entry which is preliminary data.</text>
</comment>
<feature type="transmembrane region" description="Helical" evidence="7">
    <location>
        <begin position="30"/>
        <end position="47"/>
    </location>
</feature>
<keyword evidence="2" id="KW-0813">Transport</keyword>
<evidence type="ECO:0000256" key="2">
    <source>
        <dbReference type="ARBA" id="ARBA00022448"/>
    </source>
</evidence>
<dbReference type="Pfam" id="PF13244">
    <property type="entry name" value="MbhD"/>
    <property type="match status" value="1"/>
</dbReference>
<accession>A0ABU3KAJ5</accession>
<dbReference type="InterPro" id="IPR025383">
    <property type="entry name" value="MrpA_C/MbhD"/>
</dbReference>
<organism evidence="10 11">
    <name type="scientific">Candidatus Nitronereus thalassa</name>
    <dbReference type="NCBI Taxonomy" id="3020898"/>
    <lineage>
        <taxon>Bacteria</taxon>
        <taxon>Pseudomonadati</taxon>
        <taxon>Nitrospirota</taxon>
        <taxon>Nitrospiria</taxon>
        <taxon>Nitrospirales</taxon>
        <taxon>Nitrospiraceae</taxon>
        <taxon>Candidatus Nitronereus</taxon>
    </lineage>
</organism>
<evidence type="ECO:0000313" key="11">
    <source>
        <dbReference type="Proteomes" id="UP001250932"/>
    </source>
</evidence>
<name>A0ABU3KAJ5_9BACT</name>
<evidence type="ECO:0000256" key="6">
    <source>
        <dbReference type="ARBA" id="ARBA00023136"/>
    </source>
</evidence>
<dbReference type="InterPro" id="IPR050616">
    <property type="entry name" value="CPA3_Na-H_Antiporter_A"/>
</dbReference>
<feature type="transmembrane region" description="Helical" evidence="7">
    <location>
        <begin position="53"/>
        <end position="76"/>
    </location>
</feature>
<keyword evidence="3" id="KW-1003">Cell membrane</keyword>
<dbReference type="Pfam" id="PF20501">
    <property type="entry name" value="MbhE"/>
    <property type="match status" value="1"/>
</dbReference>
<dbReference type="PANTHER" id="PTHR43373:SF1">
    <property type="entry name" value="NA(+)_H(+) ANTIPORTER SUBUNIT A"/>
    <property type="match status" value="1"/>
</dbReference>
<dbReference type="NCBIfam" id="NF009159">
    <property type="entry name" value="PRK12504.1"/>
    <property type="match status" value="1"/>
</dbReference>
<evidence type="ECO:0000313" key="10">
    <source>
        <dbReference type="EMBL" id="MDT7043382.1"/>
    </source>
</evidence>
<gene>
    <name evidence="10" type="ORF">PPG34_13560</name>
</gene>
<dbReference type="InterPro" id="IPR046806">
    <property type="entry name" value="MrpA_C/MbhE"/>
</dbReference>
<dbReference type="EMBL" id="JAQOUE010000001">
    <property type="protein sequence ID" value="MDT7043382.1"/>
    <property type="molecule type" value="Genomic_DNA"/>
</dbReference>
<evidence type="ECO:0000259" key="9">
    <source>
        <dbReference type="Pfam" id="PF20501"/>
    </source>
</evidence>
<dbReference type="Proteomes" id="UP001250932">
    <property type="component" value="Unassembled WGS sequence"/>
</dbReference>
<feature type="domain" description="MrpA C-terminal/MbhE" evidence="9">
    <location>
        <begin position="118"/>
        <end position="173"/>
    </location>
</feature>
<reference evidence="10 11" key="1">
    <citation type="journal article" date="2023" name="ISME J.">
        <title>Cultivation and genomic characterization of novel and ubiquitous marine nitrite-oxidizing bacteria from the Nitrospirales.</title>
        <authorList>
            <person name="Mueller A.J."/>
            <person name="Daebeler A."/>
            <person name="Herbold C.W."/>
            <person name="Kirkegaard R.H."/>
            <person name="Daims H."/>
        </authorList>
    </citation>
    <scope>NUCLEOTIDE SEQUENCE [LARGE SCALE GENOMIC DNA]</scope>
    <source>
        <strain evidence="10 11">EB</strain>
    </source>
</reference>
<feature type="transmembrane region" description="Helical" evidence="7">
    <location>
        <begin position="6"/>
        <end position="23"/>
    </location>
</feature>
<evidence type="ECO:0000256" key="4">
    <source>
        <dbReference type="ARBA" id="ARBA00022692"/>
    </source>
</evidence>
<feature type="domain" description="MrpA C-terminal/MbhD" evidence="8">
    <location>
        <begin position="11"/>
        <end position="74"/>
    </location>
</feature>
<feature type="transmembrane region" description="Helical" evidence="7">
    <location>
        <begin position="153"/>
        <end position="171"/>
    </location>
</feature>
<sequence length="180" mass="19202">MTFSFEIPLLLLLLVTAAGAILVKDLMSAILLLGSYGFCLSLVWAWLGAVDVAFVEAVVGAGLATVLFLLTLFGTAPKDGRLRRPPPPIAVLIGLPLLGALMLYAANDLPTFGDPNSPSNSYVSPVYLERSYLDTKTPNVVTAVLMDYRSLDTMVETVVIFTAGLVCALLLRRKSHGTSS</sequence>
<dbReference type="Gene3D" id="1.20.120.1200">
    <property type="entry name" value="NADH-ubiquinone/plastoquinone oxidoreductase chain 6, subunit NuoJ"/>
    <property type="match status" value="1"/>
</dbReference>
<dbReference type="InterPro" id="IPR042106">
    <property type="entry name" value="Nuo/plastoQ_OxRdtase_6_NuoJ"/>
</dbReference>
<feature type="transmembrane region" description="Helical" evidence="7">
    <location>
        <begin position="88"/>
        <end position="106"/>
    </location>
</feature>